<dbReference type="Gene3D" id="3.30.710.10">
    <property type="entry name" value="Potassium Channel Kv1.1, Chain A"/>
    <property type="match status" value="1"/>
</dbReference>
<comment type="caution">
    <text evidence="1">The sequence shown here is derived from an EMBL/GenBank/DDBJ whole genome shotgun (WGS) entry which is preliminary data.</text>
</comment>
<keyword evidence="2" id="KW-1185">Reference proteome</keyword>
<evidence type="ECO:0008006" key="3">
    <source>
        <dbReference type="Google" id="ProtNLM"/>
    </source>
</evidence>
<dbReference type="AlphaFoldDB" id="A0AA40DBQ9"/>
<dbReference type="Proteomes" id="UP001174997">
    <property type="component" value="Unassembled WGS sequence"/>
</dbReference>
<sequence>MDISELRKTFYQDEIIDPDGDLFLHVGPTLRKGMGGTGQLSESVTRFQVCSATLRRASKFFRTMLFGPWSTSKPSDPCAKWVVDLPEDDNDAMGVILAILHGSFDKIPLCPTGSFQRQFDVDLVYDIVVAVDKYDLFHVTQPFLAKWIAYVSTHGEIDTWTQRWLLETAWIVGDEVVFASEIKQLVLHSSIEEATGELTCSGEHRRRWVGYFDYGVKEVDFKDESVDIEGRLIGAPRPAILPQCANQHTFATSLRTCKAHPSENVPVSP</sequence>
<dbReference type="EMBL" id="JAULSY010000066">
    <property type="protein sequence ID" value="KAK0667814.1"/>
    <property type="molecule type" value="Genomic_DNA"/>
</dbReference>
<name>A0AA40DBQ9_9PEZI</name>
<protein>
    <recommendedName>
        <fullName evidence="3">BTB domain-containing protein</fullName>
    </recommendedName>
</protein>
<accession>A0AA40DBQ9</accession>
<organism evidence="1 2">
    <name type="scientific">Cercophora samala</name>
    <dbReference type="NCBI Taxonomy" id="330535"/>
    <lineage>
        <taxon>Eukaryota</taxon>
        <taxon>Fungi</taxon>
        <taxon>Dikarya</taxon>
        <taxon>Ascomycota</taxon>
        <taxon>Pezizomycotina</taxon>
        <taxon>Sordariomycetes</taxon>
        <taxon>Sordariomycetidae</taxon>
        <taxon>Sordariales</taxon>
        <taxon>Lasiosphaeriaceae</taxon>
        <taxon>Cercophora</taxon>
    </lineage>
</organism>
<dbReference type="InterPro" id="IPR011333">
    <property type="entry name" value="SKP1/BTB/POZ_sf"/>
</dbReference>
<reference evidence="1" key="1">
    <citation type="submission" date="2023-06" db="EMBL/GenBank/DDBJ databases">
        <title>Genome-scale phylogeny and comparative genomics of the fungal order Sordariales.</title>
        <authorList>
            <consortium name="Lawrence Berkeley National Laboratory"/>
            <person name="Hensen N."/>
            <person name="Bonometti L."/>
            <person name="Westerberg I."/>
            <person name="Brannstrom I.O."/>
            <person name="Guillou S."/>
            <person name="Cros-Aarteil S."/>
            <person name="Calhoun S."/>
            <person name="Haridas S."/>
            <person name="Kuo A."/>
            <person name="Mondo S."/>
            <person name="Pangilinan J."/>
            <person name="Riley R."/>
            <person name="Labutti K."/>
            <person name="Andreopoulos B."/>
            <person name="Lipzen A."/>
            <person name="Chen C."/>
            <person name="Yanf M."/>
            <person name="Daum C."/>
            <person name="Ng V."/>
            <person name="Clum A."/>
            <person name="Steindorff A."/>
            <person name="Ohm R."/>
            <person name="Martin F."/>
            <person name="Silar P."/>
            <person name="Natvig D."/>
            <person name="Lalanne C."/>
            <person name="Gautier V."/>
            <person name="Ament-Velasquez S.L."/>
            <person name="Kruys A."/>
            <person name="Hutchinson M.I."/>
            <person name="Powell A.J."/>
            <person name="Barry K."/>
            <person name="Miller A.N."/>
            <person name="Grigoriev I.V."/>
            <person name="Debuchy R."/>
            <person name="Gladieux P."/>
            <person name="Thoren M.H."/>
            <person name="Johannesson H."/>
        </authorList>
    </citation>
    <scope>NUCLEOTIDE SEQUENCE</scope>
    <source>
        <strain evidence="1">CBS 307.81</strain>
    </source>
</reference>
<proteinExistence type="predicted"/>
<evidence type="ECO:0000313" key="2">
    <source>
        <dbReference type="Proteomes" id="UP001174997"/>
    </source>
</evidence>
<gene>
    <name evidence="1" type="ORF">QBC41DRAFT_227572</name>
</gene>
<evidence type="ECO:0000313" key="1">
    <source>
        <dbReference type="EMBL" id="KAK0667814.1"/>
    </source>
</evidence>